<dbReference type="RefSeq" id="WP_005969624.1">
    <property type="nucleotide sequence ID" value="NZ_CP015749.1"/>
</dbReference>
<dbReference type="InterPro" id="IPR035900">
    <property type="entry name" value="Colicin_E_sf"/>
</dbReference>
<dbReference type="GO" id="GO:0030153">
    <property type="term" value="P:bacteriocin immunity"/>
    <property type="evidence" value="ECO:0007669"/>
    <property type="project" value="UniProtKB-KW"/>
</dbReference>
<sequence length="88" mass="10335">MTILKLTINDYTEKDFLQFVRDIVEANSSSEDEHYKWVSHFEKLVGHPDGNGIIYYPEDDNDGTPEGIVKFVKRWRQSQNLPLFKDSK</sequence>
<dbReference type="GeneID" id="45849790"/>
<organism evidence="3 4">
    <name type="scientific">Pectobacterium parmentieri</name>
    <dbReference type="NCBI Taxonomy" id="1905730"/>
    <lineage>
        <taxon>Bacteria</taxon>
        <taxon>Pseudomonadati</taxon>
        <taxon>Pseudomonadota</taxon>
        <taxon>Gammaproteobacteria</taxon>
        <taxon>Enterobacterales</taxon>
        <taxon>Pectobacteriaceae</taxon>
        <taxon>Pectobacterium</taxon>
    </lineage>
</organism>
<dbReference type="SUPFAM" id="SSF47345">
    <property type="entry name" value="Colicin E immunity proteins"/>
    <property type="match status" value="1"/>
</dbReference>
<dbReference type="Proteomes" id="UP000269665">
    <property type="component" value="Unassembled WGS sequence"/>
</dbReference>
<dbReference type="Gene3D" id="1.10.1200.20">
    <property type="entry name" value="Colicin E immunity protein"/>
    <property type="match status" value="1"/>
</dbReference>
<comment type="caution">
    <text evidence="3">The sequence shown here is derived from an EMBL/GenBank/DDBJ whole genome shotgun (WGS) entry which is preliminary data.</text>
</comment>
<evidence type="ECO:0000313" key="3">
    <source>
        <dbReference type="EMBL" id="RKO75751.1"/>
    </source>
</evidence>
<comment type="similarity">
    <text evidence="1">Belongs to the colicins ColE2/ColE8/ColE9 and pyocins S1/S2 family.</text>
</comment>
<evidence type="ECO:0000256" key="1">
    <source>
        <dbReference type="ARBA" id="ARBA00009346"/>
    </source>
</evidence>
<accession>A0A8B3F762</accession>
<dbReference type="PRINTS" id="PR01299">
    <property type="entry name" value="PYOCIN"/>
</dbReference>
<evidence type="ECO:0000313" key="4">
    <source>
        <dbReference type="Proteomes" id="UP000269665"/>
    </source>
</evidence>
<name>A0A8B3F762_PECPM</name>
<dbReference type="Pfam" id="PF01320">
    <property type="entry name" value="Colicin_Pyocin"/>
    <property type="match status" value="1"/>
</dbReference>
<dbReference type="AlphaFoldDB" id="A0A8B3F762"/>
<proteinExistence type="inferred from homology"/>
<dbReference type="OrthoDB" id="6810874at2"/>
<reference evidence="3 4" key="1">
    <citation type="journal article" date="2018" name="BMC Genomics">
        <title>High genomic variability in the plant pathogenic bacterium Pectobacterium parmentieri deciphered from de novo assembled complete genomes.</title>
        <authorList>
            <person name="Zoledowska S."/>
            <person name="Motyka-Pomagruk A."/>
            <person name="Sledz W."/>
            <person name="Mengoni A."/>
            <person name="Lojkowska E."/>
        </authorList>
    </citation>
    <scope>NUCLEOTIDE SEQUENCE [LARGE SCALE GENOMIC DNA]</scope>
    <source>
        <strain evidence="3 4">IFB5626</strain>
    </source>
</reference>
<gene>
    <name evidence="3" type="ORF">C5E00_02625</name>
</gene>
<protein>
    <submittedName>
        <fullName evidence="3">Bacteriocin immunity protein</fullName>
    </submittedName>
</protein>
<dbReference type="GO" id="GO:0015643">
    <property type="term" value="F:toxic substance binding"/>
    <property type="evidence" value="ECO:0007669"/>
    <property type="project" value="InterPro"/>
</dbReference>
<dbReference type="CDD" id="cd16363">
    <property type="entry name" value="Col_Im_like"/>
    <property type="match status" value="1"/>
</dbReference>
<dbReference type="KEGG" id="ppar:A8F97_09980"/>
<evidence type="ECO:0000256" key="2">
    <source>
        <dbReference type="ARBA" id="ARBA00023025"/>
    </source>
</evidence>
<dbReference type="EMBL" id="PSZG01000001">
    <property type="protein sequence ID" value="RKO75751.1"/>
    <property type="molecule type" value="Genomic_DNA"/>
</dbReference>
<dbReference type="InterPro" id="IPR000290">
    <property type="entry name" value="Colicin_pyocin"/>
</dbReference>
<keyword evidence="2" id="KW-0079">Bacteriocin immunity</keyword>